<feature type="compositionally biased region" description="Low complexity" evidence="1">
    <location>
        <begin position="509"/>
        <end position="519"/>
    </location>
</feature>
<feature type="region of interest" description="Disordered" evidence="1">
    <location>
        <begin position="491"/>
        <end position="519"/>
    </location>
</feature>
<keyword evidence="3" id="KW-1185">Reference proteome</keyword>
<dbReference type="GO" id="GO:0005886">
    <property type="term" value="C:plasma membrane"/>
    <property type="evidence" value="ECO:0007669"/>
    <property type="project" value="TreeGrafter"/>
</dbReference>
<sequence>MPGGPGLTAADHILWAQRIQKEEINAKSRPDGFSVRAAVSVPGVPTKFKPGHMDPREASGSGFNPAAVGWDPAGTMTTEFRRCMNQQSAGPRERHLFPETCQQEIGWMQGQCGKPAQRSAPAGSKPTRLGVGWLMKDGHGGPINKLAAERAKDVLTDQGSESQPSRTRKSKDGNVREELGVPPYATSIPCAVWEDTPPAPPPPPRPVPPKSRRTRSQSRILPGKRPQRTGSMPTLPDPCRQFAAQEHALGQAMDRSRHFLNCPSNRWYKPLSNSDVAKFADAYTKDWFTAMSISESQLTHTTEPYQVESQAEDTCCFVRAFEPFFRLACMEKAFDKLYGKLKHEAIKIKRQAKAVAELETPFERNLREATSNKRWGCPNSVLHELAIDAQTYKFRQKIMARSFENLNGNQDKWRRILKTLILLEYLIKNGSDSIADELRGEQLTFRRLANFQCKDEGQDRGSGVREKAEALVKLLNDKDFLKLEREQAKLHHTKLTGSGPTAIVGGRGSQSTSSTSSVSSVLGDALNELRPGNDSRTLSSSQAAELERRFNRLKEEQLAERVARERNFKTQGHAPPQEAAERAEDVVEANSQGAIPPPFSWNATEELPRLNTDPSDAKYQASGKNKKS</sequence>
<proteinExistence type="predicted"/>
<comment type="caution">
    <text evidence="2">The sequence shown here is derived from an EMBL/GenBank/DDBJ whole genome shotgun (WGS) entry which is preliminary data.</text>
</comment>
<dbReference type="GO" id="GO:0005768">
    <property type="term" value="C:endosome"/>
    <property type="evidence" value="ECO:0007669"/>
    <property type="project" value="TreeGrafter"/>
</dbReference>
<name>A0A1Q9D8V0_SYMMI</name>
<gene>
    <name evidence="2" type="primary">Epn2</name>
    <name evidence="2" type="ORF">AK812_SmicGene26648</name>
</gene>
<evidence type="ECO:0000256" key="1">
    <source>
        <dbReference type="SAM" id="MobiDB-lite"/>
    </source>
</evidence>
<feature type="region of interest" description="Disordered" evidence="1">
    <location>
        <begin position="154"/>
        <end position="236"/>
    </location>
</feature>
<dbReference type="OrthoDB" id="413285at2759"/>
<dbReference type="CDD" id="cd03571">
    <property type="entry name" value="ENTH"/>
    <property type="match status" value="1"/>
</dbReference>
<feature type="region of interest" description="Disordered" evidence="1">
    <location>
        <begin position="562"/>
        <end position="628"/>
    </location>
</feature>
<feature type="region of interest" description="Disordered" evidence="1">
    <location>
        <begin position="112"/>
        <end position="136"/>
    </location>
</feature>
<dbReference type="EMBL" id="LSRX01000656">
    <property type="protein sequence ID" value="OLP91632.1"/>
    <property type="molecule type" value="Genomic_DNA"/>
</dbReference>
<dbReference type="Proteomes" id="UP000186817">
    <property type="component" value="Unassembled WGS sequence"/>
</dbReference>
<dbReference type="SUPFAM" id="SSF48464">
    <property type="entry name" value="ENTH/VHS domain"/>
    <property type="match status" value="1"/>
</dbReference>
<dbReference type="InterPro" id="IPR013809">
    <property type="entry name" value="ENTH"/>
</dbReference>
<dbReference type="AlphaFoldDB" id="A0A1Q9D8V0"/>
<dbReference type="GO" id="GO:0005543">
    <property type="term" value="F:phospholipid binding"/>
    <property type="evidence" value="ECO:0007669"/>
    <property type="project" value="TreeGrafter"/>
</dbReference>
<dbReference type="GO" id="GO:0030125">
    <property type="term" value="C:clathrin vesicle coat"/>
    <property type="evidence" value="ECO:0007669"/>
    <property type="project" value="TreeGrafter"/>
</dbReference>
<dbReference type="PANTHER" id="PTHR12276:SF45">
    <property type="entry name" value="CLATHRIN INTERACTOR 1"/>
    <property type="match status" value="1"/>
</dbReference>
<feature type="compositionally biased region" description="Basic and acidic residues" evidence="1">
    <location>
        <begin position="170"/>
        <end position="179"/>
    </location>
</feature>
<dbReference type="GO" id="GO:0006897">
    <property type="term" value="P:endocytosis"/>
    <property type="evidence" value="ECO:0007669"/>
    <property type="project" value="TreeGrafter"/>
</dbReference>
<accession>A0A1Q9D8V0</accession>
<organism evidence="2 3">
    <name type="scientific">Symbiodinium microadriaticum</name>
    <name type="common">Dinoflagellate</name>
    <name type="synonym">Zooxanthella microadriatica</name>
    <dbReference type="NCBI Taxonomy" id="2951"/>
    <lineage>
        <taxon>Eukaryota</taxon>
        <taxon>Sar</taxon>
        <taxon>Alveolata</taxon>
        <taxon>Dinophyceae</taxon>
        <taxon>Suessiales</taxon>
        <taxon>Symbiodiniaceae</taxon>
        <taxon>Symbiodinium</taxon>
    </lineage>
</organism>
<dbReference type="Pfam" id="PF01417">
    <property type="entry name" value="ENTH"/>
    <property type="match status" value="1"/>
</dbReference>
<dbReference type="SMART" id="SM00273">
    <property type="entry name" value="ENTH"/>
    <property type="match status" value="1"/>
</dbReference>
<feature type="compositionally biased region" description="Pro residues" evidence="1">
    <location>
        <begin position="197"/>
        <end position="209"/>
    </location>
</feature>
<dbReference type="InterPro" id="IPR008942">
    <property type="entry name" value="ENTH_VHS"/>
</dbReference>
<dbReference type="Gene3D" id="1.25.40.90">
    <property type="match status" value="1"/>
</dbReference>
<evidence type="ECO:0000313" key="2">
    <source>
        <dbReference type="EMBL" id="OLP91632.1"/>
    </source>
</evidence>
<evidence type="ECO:0000313" key="3">
    <source>
        <dbReference type="Proteomes" id="UP000186817"/>
    </source>
</evidence>
<dbReference type="PANTHER" id="PTHR12276">
    <property type="entry name" value="EPSIN/ENT-RELATED"/>
    <property type="match status" value="1"/>
</dbReference>
<dbReference type="GO" id="GO:0030276">
    <property type="term" value="F:clathrin binding"/>
    <property type="evidence" value="ECO:0007669"/>
    <property type="project" value="TreeGrafter"/>
</dbReference>
<reference evidence="2 3" key="1">
    <citation type="submission" date="2016-02" db="EMBL/GenBank/DDBJ databases">
        <title>Genome analysis of coral dinoflagellate symbionts highlights evolutionary adaptations to a symbiotic lifestyle.</title>
        <authorList>
            <person name="Aranda M."/>
            <person name="Li Y."/>
            <person name="Liew Y.J."/>
            <person name="Baumgarten S."/>
            <person name="Simakov O."/>
            <person name="Wilson M."/>
            <person name="Piel J."/>
            <person name="Ashoor H."/>
            <person name="Bougouffa S."/>
            <person name="Bajic V.B."/>
            <person name="Ryu T."/>
            <person name="Ravasi T."/>
            <person name="Bayer T."/>
            <person name="Micklem G."/>
            <person name="Kim H."/>
            <person name="Bhak J."/>
            <person name="Lajeunesse T.C."/>
            <person name="Voolstra C.R."/>
        </authorList>
    </citation>
    <scope>NUCLEOTIDE SEQUENCE [LARGE SCALE GENOMIC DNA]</scope>
    <source>
        <strain evidence="2 3">CCMP2467</strain>
    </source>
</reference>
<dbReference type="PROSITE" id="PS50942">
    <property type="entry name" value="ENTH"/>
    <property type="match status" value="1"/>
</dbReference>
<protein>
    <submittedName>
        <fullName evidence="2">Epsin-2</fullName>
    </submittedName>
</protein>